<dbReference type="InterPro" id="IPR050131">
    <property type="entry name" value="Peptidase_S8_subtilisin-like"/>
</dbReference>
<keyword evidence="3" id="KW-0378">Hydrolase</keyword>
<evidence type="ECO:0000256" key="2">
    <source>
        <dbReference type="ARBA" id="ARBA00022670"/>
    </source>
</evidence>
<gene>
    <name evidence="7" type="ORF">B0I36DRAFT_111894</name>
</gene>
<dbReference type="Gene3D" id="3.40.50.200">
    <property type="entry name" value="Peptidase S8/S53 domain"/>
    <property type="match status" value="1"/>
</dbReference>
<reference evidence="7" key="1">
    <citation type="journal article" date="2021" name="Nat. Commun.">
        <title>Genetic determinants of endophytism in the Arabidopsis root mycobiome.</title>
        <authorList>
            <person name="Mesny F."/>
            <person name="Miyauchi S."/>
            <person name="Thiergart T."/>
            <person name="Pickel B."/>
            <person name="Atanasova L."/>
            <person name="Karlsson M."/>
            <person name="Huettel B."/>
            <person name="Barry K.W."/>
            <person name="Haridas S."/>
            <person name="Chen C."/>
            <person name="Bauer D."/>
            <person name="Andreopoulos W."/>
            <person name="Pangilinan J."/>
            <person name="LaButti K."/>
            <person name="Riley R."/>
            <person name="Lipzen A."/>
            <person name="Clum A."/>
            <person name="Drula E."/>
            <person name="Henrissat B."/>
            <person name="Kohler A."/>
            <person name="Grigoriev I.V."/>
            <person name="Martin F.M."/>
            <person name="Hacquard S."/>
        </authorList>
    </citation>
    <scope>NUCLEOTIDE SEQUENCE</scope>
    <source>
        <strain evidence="7">MPI-CAGE-CH-0230</strain>
    </source>
</reference>
<dbReference type="Proteomes" id="UP000756346">
    <property type="component" value="Unassembled WGS sequence"/>
</dbReference>
<name>A0A9P8Y5Z9_9PEZI</name>
<dbReference type="EMBL" id="JAGTJQ010000005">
    <property type="protein sequence ID" value="KAH7030553.1"/>
    <property type="molecule type" value="Genomic_DNA"/>
</dbReference>
<evidence type="ECO:0000313" key="7">
    <source>
        <dbReference type="EMBL" id="KAH7030553.1"/>
    </source>
</evidence>
<dbReference type="SUPFAM" id="SSF52743">
    <property type="entry name" value="Subtilisin-like"/>
    <property type="match status" value="1"/>
</dbReference>
<keyword evidence="8" id="KW-1185">Reference proteome</keyword>
<evidence type="ECO:0000256" key="4">
    <source>
        <dbReference type="ARBA" id="ARBA00022825"/>
    </source>
</evidence>
<dbReference type="InterPro" id="IPR015500">
    <property type="entry name" value="Peptidase_S8_subtilisin-rel"/>
</dbReference>
<keyword evidence="4" id="KW-0720">Serine protease</keyword>
<dbReference type="OrthoDB" id="4687275at2759"/>
<sequence length="537" mass="58085">MTTTSYGLEDKGTTTITTTSRVIETCATIYGCAVSDYDEATATDDTTCSLGRRTAPAALVHGTTATPGPNAPQPTVTSSPELVHESLDTRSDALIHLSRRVDENNPAAWGDDIRLATEWFCSRNDVIIFAKSVWDFDGDTKALADRLEKLKNGQTRVKVVRAQSTKRELTAFWYVSGLPTGLHAKLLQMKAVEVMYDPSSFRTRAWYPGTGMDIIQARSVDDDEGDLIAEEEEEEPVVGPGIAKRLVTQYTDWANSHISTPPEADDWATNTDFTVNPGASQDNSLHKYYFHESAGQQQYIYVVESCVDTKHPEFIGIRVASPLKTQNWGLGYTDDCVHGTAVSALAVGQNLGVARRAILVPVHTGTAFERNSDPAERYLEALVLVLDDILDTNIPKEGKAVVSMSWQIGAGSVPKAYGRVMRTVLEEIASEGVVLVAASGNGRKKGFNSDGGYPQRVIGQGHLTESSLVVGATDGAARLAGISERFSDNKLNRIIHAPGDKLKVVVAGGSHKWSSGTSYSALKVAGLVAYYRGLPSR</sequence>
<organism evidence="7 8">
    <name type="scientific">Microdochium trichocladiopsis</name>
    <dbReference type="NCBI Taxonomy" id="1682393"/>
    <lineage>
        <taxon>Eukaryota</taxon>
        <taxon>Fungi</taxon>
        <taxon>Dikarya</taxon>
        <taxon>Ascomycota</taxon>
        <taxon>Pezizomycotina</taxon>
        <taxon>Sordariomycetes</taxon>
        <taxon>Xylariomycetidae</taxon>
        <taxon>Xylariales</taxon>
        <taxon>Microdochiaceae</taxon>
        <taxon>Microdochium</taxon>
    </lineage>
</organism>
<evidence type="ECO:0000256" key="5">
    <source>
        <dbReference type="PROSITE-ProRule" id="PRU01240"/>
    </source>
</evidence>
<dbReference type="PANTHER" id="PTHR43806:SF58">
    <property type="entry name" value="ALKALINE PROTEASE 1-RELATED"/>
    <property type="match status" value="1"/>
</dbReference>
<evidence type="ECO:0000259" key="6">
    <source>
        <dbReference type="Pfam" id="PF00082"/>
    </source>
</evidence>
<dbReference type="PANTHER" id="PTHR43806">
    <property type="entry name" value="PEPTIDASE S8"/>
    <property type="match status" value="1"/>
</dbReference>
<dbReference type="InterPro" id="IPR036852">
    <property type="entry name" value="Peptidase_S8/S53_dom_sf"/>
</dbReference>
<comment type="similarity">
    <text evidence="1 5">Belongs to the peptidase S8 family.</text>
</comment>
<dbReference type="GO" id="GO:0004252">
    <property type="term" value="F:serine-type endopeptidase activity"/>
    <property type="evidence" value="ECO:0007669"/>
    <property type="project" value="InterPro"/>
</dbReference>
<comment type="caution">
    <text evidence="7">The sequence shown here is derived from an EMBL/GenBank/DDBJ whole genome shotgun (WGS) entry which is preliminary data.</text>
</comment>
<dbReference type="Pfam" id="PF00082">
    <property type="entry name" value="Peptidase_S8"/>
    <property type="match status" value="1"/>
</dbReference>
<comment type="caution">
    <text evidence="5">Lacks conserved residue(s) required for the propagation of feature annotation.</text>
</comment>
<feature type="domain" description="Peptidase S8/S53" evidence="6">
    <location>
        <begin position="332"/>
        <end position="530"/>
    </location>
</feature>
<dbReference type="GeneID" id="70177445"/>
<dbReference type="RefSeq" id="XP_046012233.1">
    <property type="nucleotide sequence ID" value="XM_046147899.1"/>
</dbReference>
<keyword evidence="2" id="KW-0645">Protease</keyword>
<proteinExistence type="inferred from homology"/>
<protein>
    <submittedName>
        <fullName evidence="7">Peptidase S8/S53 domain-containing protein</fullName>
    </submittedName>
</protein>
<dbReference type="PRINTS" id="PR00723">
    <property type="entry name" value="SUBTILISIN"/>
</dbReference>
<dbReference type="PROSITE" id="PS51892">
    <property type="entry name" value="SUBTILASE"/>
    <property type="match status" value="1"/>
</dbReference>
<evidence type="ECO:0000256" key="3">
    <source>
        <dbReference type="ARBA" id="ARBA00022801"/>
    </source>
</evidence>
<dbReference type="InterPro" id="IPR000209">
    <property type="entry name" value="Peptidase_S8/S53_dom"/>
</dbReference>
<dbReference type="AlphaFoldDB" id="A0A9P8Y5Z9"/>
<evidence type="ECO:0000313" key="8">
    <source>
        <dbReference type="Proteomes" id="UP000756346"/>
    </source>
</evidence>
<dbReference type="GO" id="GO:0006508">
    <property type="term" value="P:proteolysis"/>
    <property type="evidence" value="ECO:0007669"/>
    <property type="project" value="UniProtKB-KW"/>
</dbReference>
<evidence type="ECO:0000256" key="1">
    <source>
        <dbReference type="ARBA" id="ARBA00011073"/>
    </source>
</evidence>
<accession>A0A9P8Y5Z9</accession>